<name>A0A3N2PUP6_SODAK</name>
<dbReference type="Gene3D" id="2.60.120.200">
    <property type="match status" value="1"/>
</dbReference>
<dbReference type="STRING" id="1314773.A0A3N2PUP6"/>
<gene>
    <name evidence="8" type="ORF">SODALDRAFT_278289</name>
</gene>
<feature type="active site" description="Proton donor" evidence="4">
    <location>
        <position position="205"/>
    </location>
</feature>
<feature type="domain" description="Beta-xylosidase C-terminal Concanavalin A-like" evidence="7">
    <location>
        <begin position="371"/>
        <end position="536"/>
    </location>
</feature>
<dbReference type="InterPro" id="IPR013320">
    <property type="entry name" value="ConA-like_dom_sf"/>
</dbReference>
<evidence type="ECO:0000256" key="4">
    <source>
        <dbReference type="PIRSR" id="PIRSR606710-1"/>
    </source>
</evidence>
<dbReference type="RefSeq" id="XP_028466017.1">
    <property type="nucleotide sequence ID" value="XM_028608104.1"/>
</dbReference>
<evidence type="ECO:0000256" key="5">
    <source>
        <dbReference type="PIRSR" id="PIRSR606710-2"/>
    </source>
</evidence>
<dbReference type="SUPFAM" id="SSF49899">
    <property type="entry name" value="Concanavalin A-like lectins/glucanases"/>
    <property type="match status" value="1"/>
</dbReference>
<evidence type="ECO:0000256" key="3">
    <source>
        <dbReference type="ARBA" id="ARBA00023295"/>
    </source>
</evidence>
<dbReference type="Pfam" id="PF04616">
    <property type="entry name" value="Glyco_hydro_43"/>
    <property type="match status" value="1"/>
</dbReference>
<feature type="site" description="Important for catalytic activity, responsible for pKa modulation of the active site Glu and correct orientation of both the proton donor and substrate" evidence="5">
    <location>
        <position position="147"/>
    </location>
</feature>
<evidence type="ECO:0000259" key="7">
    <source>
        <dbReference type="Pfam" id="PF17851"/>
    </source>
</evidence>
<keyword evidence="9" id="KW-1185">Reference proteome</keyword>
<evidence type="ECO:0000256" key="1">
    <source>
        <dbReference type="ARBA" id="ARBA00009865"/>
    </source>
</evidence>
<dbReference type="OrthoDB" id="408373at2759"/>
<reference evidence="8 9" key="1">
    <citation type="journal article" date="2018" name="Mol. Ecol.">
        <title>The obligate alkalophilic soda-lake fungus Sodiomyces alkalinus has shifted to a protein diet.</title>
        <authorList>
            <person name="Grum-Grzhimaylo A.A."/>
            <person name="Falkoski D.L."/>
            <person name="van den Heuvel J."/>
            <person name="Valero-Jimenez C.A."/>
            <person name="Min B."/>
            <person name="Choi I.G."/>
            <person name="Lipzen A."/>
            <person name="Daum C.G."/>
            <person name="Aanen D.K."/>
            <person name="Tsang A."/>
            <person name="Henrissat B."/>
            <person name="Bilanenko E.N."/>
            <person name="de Vries R.P."/>
            <person name="van Kan J.A.L."/>
            <person name="Grigoriev I.V."/>
            <person name="Debets A.J.M."/>
        </authorList>
    </citation>
    <scope>NUCLEOTIDE SEQUENCE [LARGE SCALE GENOMIC DNA]</scope>
    <source>
        <strain evidence="8 9">F11</strain>
    </source>
</reference>
<comment type="similarity">
    <text evidence="1 6">Belongs to the glycosyl hydrolase 43 family.</text>
</comment>
<dbReference type="AlphaFoldDB" id="A0A3N2PUP6"/>
<dbReference type="GO" id="GO:0004553">
    <property type="term" value="F:hydrolase activity, hydrolyzing O-glycosyl compounds"/>
    <property type="evidence" value="ECO:0007669"/>
    <property type="project" value="InterPro"/>
</dbReference>
<sequence length="544" mass="60873">MGSVTEFVNPIVPGFAPDPSVIFVDGTFFLATSSFHVFPGLPIYASKDLKTWSHIGNALNRHSQLKLRGAATLRMPLDTGYSMVASMGIVAPTLRYRRGTFYIVTTNVVVDESNPDNMSIENFFIRTNDIWSNEWSDPVYFDFNGIDTSLFFDDDDRAYIQGCWMIRRDRQPTCTIKQFEIDIDTGKPLSDTKEIWPGYAKYDTEGPHIYKVGGWYFLMAAEGGTFEHHMLSIARSRDIWGPYETWGDNPILTADGKDEYIQNIGHGELFQDAEGRWWAAVLGVRKQVDGTHGLGRESFLAPVDWPEGGWPTVRQPRMKFTRETVPSLAAGAEGMSLAPPPFVEDLYIRDHDASKYRYADEGRTLSVLPSRTDLSSPAETSTFLGRRQRFLDGAATVRVDFAGKAGAQRQVRAGLALYKDPIRFAAVAFDFASNGLVYEVRNSSTGLRGTVTRAIPDELKGLELRIKAAPLRYSFEARLEMKEPRTGSEAGWIEVGSMEAKALDSRDFTGPILGVFAHASDEEGEGVEVTFRDFELRAREHLDD</sequence>
<proteinExistence type="inferred from homology"/>
<accession>A0A3N2PUP6</accession>
<organism evidence="8 9">
    <name type="scientific">Sodiomyces alkalinus (strain CBS 110278 / VKM F-3762 / F11)</name>
    <name type="common">Alkaliphilic filamentous fungus</name>
    <dbReference type="NCBI Taxonomy" id="1314773"/>
    <lineage>
        <taxon>Eukaryota</taxon>
        <taxon>Fungi</taxon>
        <taxon>Dikarya</taxon>
        <taxon>Ascomycota</taxon>
        <taxon>Pezizomycotina</taxon>
        <taxon>Sordariomycetes</taxon>
        <taxon>Hypocreomycetidae</taxon>
        <taxon>Glomerellales</taxon>
        <taxon>Plectosphaerellaceae</taxon>
        <taxon>Sodiomyces</taxon>
    </lineage>
</organism>
<dbReference type="CDD" id="cd18617">
    <property type="entry name" value="GH43_XynB-like"/>
    <property type="match status" value="1"/>
</dbReference>
<dbReference type="Pfam" id="PF17851">
    <property type="entry name" value="GH43_C2"/>
    <property type="match status" value="1"/>
</dbReference>
<dbReference type="Proteomes" id="UP000272025">
    <property type="component" value="Unassembled WGS sequence"/>
</dbReference>
<evidence type="ECO:0000313" key="8">
    <source>
        <dbReference type="EMBL" id="ROT38211.1"/>
    </source>
</evidence>
<dbReference type="GeneID" id="39576582"/>
<dbReference type="InterPro" id="IPR023296">
    <property type="entry name" value="Glyco_hydro_beta-prop_sf"/>
</dbReference>
<feature type="active site" description="Proton acceptor" evidence="4">
    <location>
        <position position="18"/>
    </location>
</feature>
<dbReference type="SUPFAM" id="SSF75005">
    <property type="entry name" value="Arabinanase/levansucrase/invertase"/>
    <property type="match status" value="1"/>
</dbReference>
<dbReference type="InterPro" id="IPR051795">
    <property type="entry name" value="Glycosyl_Hydrlase_43"/>
</dbReference>
<dbReference type="EMBL" id="ML119056">
    <property type="protein sequence ID" value="ROT38211.1"/>
    <property type="molecule type" value="Genomic_DNA"/>
</dbReference>
<keyword evidence="3 6" id="KW-0326">Glycosidase</keyword>
<evidence type="ECO:0000313" key="9">
    <source>
        <dbReference type="Proteomes" id="UP000272025"/>
    </source>
</evidence>
<evidence type="ECO:0000256" key="2">
    <source>
        <dbReference type="ARBA" id="ARBA00022801"/>
    </source>
</evidence>
<evidence type="ECO:0000256" key="6">
    <source>
        <dbReference type="RuleBase" id="RU361187"/>
    </source>
</evidence>
<dbReference type="PANTHER" id="PTHR42812:SF12">
    <property type="entry name" value="BETA-XYLOSIDASE-RELATED"/>
    <property type="match status" value="1"/>
</dbReference>
<dbReference type="GO" id="GO:0005975">
    <property type="term" value="P:carbohydrate metabolic process"/>
    <property type="evidence" value="ECO:0007669"/>
    <property type="project" value="InterPro"/>
</dbReference>
<dbReference type="InterPro" id="IPR006710">
    <property type="entry name" value="Glyco_hydro_43"/>
</dbReference>
<dbReference type="InterPro" id="IPR041542">
    <property type="entry name" value="GH43_C2"/>
</dbReference>
<dbReference type="Gene3D" id="2.115.10.20">
    <property type="entry name" value="Glycosyl hydrolase domain, family 43"/>
    <property type="match status" value="1"/>
</dbReference>
<keyword evidence="2 6" id="KW-0378">Hydrolase</keyword>
<protein>
    <submittedName>
        <fullName evidence="8">Xylosidase/arabinosidase</fullName>
    </submittedName>
</protein>
<dbReference type="PANTHER" id="PTHR42812">
    <property type="entry name" value="BETA-XYLOSIDASE"/>
    <property type="match status" value="1"/>
</dbReference>